<evidence type="ECO:0000256" key="3">
    <source>
        <dbReference type="PIRSR" id="PIRSR613078-2"/>
    </source>
</evidence>
<dbReference type="EMBL" id="CAJVPL010000220">
    <property type="protein sequence ID" value="CAG8467704.1"/>
    <property type="molecule type" value="Genomic_DNA"/>
</dbReference>
<dbReference type="FunFam" id="3.40.50.300:FF:000644">
    <property type="entry name" value="GpmB, Fructose-2,6-bisphosphatase"/>
    <property type="match status" value="1"/>
</dbReference>
<dbReference type="PANTHER" id="PTHR10606">
    <property type="entry name" value="6-PHOSPHOFRUCTO-2-KINASE/FRUCTOSE-2,6-BISPHOSPHATASE"/>
    <property type="match status" value="1"/>
</dbReference>
<dbReference type="Pfam" id="PF01591">
    <property type="entry name" value="6PF2K"/>
    <property type="match status" value="1"/>
</dbReference>
<evidence type="ECO:0000313" key="5">
    <source>
        <dbReference type="EMBL" id="CAG8467704.1"/>
    </source>
</evidence>
<dbReference type="Gene3D" id="3.40.50.300">
    <property type="entry name" value="P-loop containing nucleotide triphosphate hydrolases"/>
    <property type="match status" value="1"/>
</dbReference>
<reference evidence="5" key="1">
    <citation type="submission" date="2021-06" db="EMBL/GenBank/DDBJ databases">
        <authorList>
            <person name="Kallberg Y."/>
            <person name="Tangrot J."/>
            <person name="Rosling A."/>
        </authorList>
    </citation>
    <scope>NUCLEOTIDE SEQUENCE</scope>
    <source>
        <strain evidence="5">MT106</strain>
    </source>
</reference>
<dbReference type="GO" id="GO:0006003">
    <property type="term" value="P:fructose 2,6-bisphosphate metabolic process"/>
    <property type="evidence" value="ECO:0007669"/>
    <property type="project" value="InterPro"/>
</dbReference>
<dbReference type="Pfam" id="PF00300">
    <property type="entry name" value="His_Phos_1"/>
    <property type="match status" value="2"/>
</dbReference>
<dbReference type="CDD" id="cd07067">
    <property type="entry name" value="HP_PGM_like"/>
    <property type="match status" value="1"/>
</dbReference>
<protein>
    <submittedName>
        <fullName evidence="5">5224_t:CDS:1</fullName>
    </submittedName>
</protein>
<dbReference type="GO" id="GO:0005829">
    <property type="term" value="C:cytosol"/>
    <property type="evidence" value="ECO:0007669"/>
    <property type="project" value="TreeGrafter"/>
</dbReference>
<comment type="caution">
    <text evidence="5">The sequence shown here is derived from an EMBL/GenBank/DDBJ whole genome shotgun (WGS) entry which is preliminary data.</text>
</comment>
<dbReference type="OrthoDB" id="267323at2759"/>
<keyword evidence="6" id="KW-1185">Reference proteome</keyword>
<feature type="domain" description="6-phosphofructo-2-kinase" evidence="4">
    <location>
        <begin position="4"/>
        <end position="205"/>
    </location>
</feature>
<dbReference type="InterPro" id="IPR027417">
    <property type="entry name" value="P-loop_NTPase"/>
</dbReference>
<dbReference type="GO" id="GO:0004331">
    <property type="term" value="F:fructose-2,6-bisphosphate 2-phosphatase activity"/>
    <property type="evidence" value="ECO:0007669"/>
    <property type="project" value="TreeGrafter"/>
</dbReference>
<dbReference type="AlphaFoldDB" id="A0A9N8Z1W9"/>
<dbReference type="InterPro" id="IPR003094">
    <property type="entry name" value="6Pfruct_kin"/>
</dbReference>
<dbReference type="SUPFAM" id="SSF52540">
    <property type="entry name" value="P-loop containing nucleoside triphosphate hydrolases"/>
    <property type="match status" value="1"/>
</dbReference>
<gene>
    <name evidence="5" type="ORF">AGERDE_LOCUS2578</name>
</gene>
<dbReference type="InterPro" id="IPR013078">
    <property type="entry name" value="His_Pase_superF_clade-1"/>
</dbReference>
<sequence length="487" mass="56224">MFQMVGLPARGKTYIAQKVCRYLQWLSVTTKVFNVGNYRRKLHGAHQEHTFFDPANKQGEIKRRECATEALNDMIRWFEVESGTVAIFDATNSTRARRTFILEACAKHDIQVMFIESVCQDENLVLQNIMEVKLSSPDYKDMDPEKAAEDFRARISHYENQYEPITEKDTTYIKLINVGSQVVLNLIQGYLQSRIVYYLMNLHILPRSIFFTRHGESMFNLMSKIGGDSELSPRGRQYAHELPKVIQNYLGDQKLTVWTSTMRRTIQTAESLPYPKLQWKALDELDAGVCDGMTYEEIEVLTTAAAAFLFWYIENNYCSLLRTIICPFIGLSLYAVFAYAAEYPEDYANRDDDKFNYRYRGGESYRDVVFRLEPVIMELERQQNILIVGHQAILRCIYGYFLNLPQDDLPYIKIPLHTVIKLTPKAYGCDEVRYKVDVDAVDTHRPKPLKLKNTNVNPINSIPATSVLSNAFASLDAPILKRKKLDV</sequence>
<feature type="binding site" evidence="3">
    <location>
        <position position="264"/>
    </location>
    <ligand>
        <name>substrate</name>
    </ligand>
</feature>
<feature type="binding site" evidence="3">
    <location>
        <begin position="213"/>
        <end position="220"/>
    </location>
    <ligand>
        <name>substrate</name>
    </ligand>
</feature>
<dbReference type="GO" id="GO:0005524">
    <property type="term" value="F:ATP binding"/>
    <property type="evidence" value="ECO:0007669"/>
    <property type="project" value="UniProtKB-KW"/>
</dbReference>
<dbReference type="SUPFAM" id="SSF53254">
    <property type="entry name" value="Phosphoglycerate mutase-like"/>
    <property type="match status" value="1"/>
</dbReference>
<name>A0A9N8Z1W9_9GLOM</name>
<dbReference type="GO" id="GO:0003873">
    <property type="term" value="F:6-phosphofructo-2-kinase activity"/>
    <property type="evidence" value="ECO:0007669"/>
    <property type="project" value="InterPro"/>
</dbReference>
<keyword evidence="2" id="KW-0067">ATP-binding</keyword>
<evidence type="ECO:0000256" key="2">
    <source>
        <dbReference type="ARBA" id="ARBA00022840"/>
    </source>
</evidence>
<dbReference type="SMART" id="SM00855">
    <property type="entry name" value="PGAM"/>
    <property type="match status" value="1"/>
</dbReference>
<keyword evidence="1" id="KW-0547">Nucleotide-binding</keyword>
<dbReference type="InterPro" id="IPR029033">
    <property type="entry name" value="His_PPase_superfam"/>
</dbReference>
<proteinExistence type="predicted"/>
<evidence type="ECO:0000313" key="6">
    <source>
        <dbReference type="Proteomes" id="UP000789831"/>
    </source>
</evidence>
<dbReference type="Proteomes" id="UP000789831">
    <property type="component" value="Unassembled WGS sequence"/>
</dbReference>
<dbReference type="InterPro" id="IPR013079">
    <property type="entry name" value="6Phosfructo_kin"/>
</dbReference>
<evidence type="ECO:0000256" key="1">
    <source>
        <dbReference type="ARBA" id="ARBA00022741"/>
    </source>
</evidence>
<accession>A0A9N8Z1W9</accession>
<dbReference type="Gene3D" id="3.40.50.1240">
    <property type="entry name" value="Phosphoglycerate mutase-like"/>
    <property type="match status" value="1"/>
</dbReference>
<evidence type="ECO:0000259" key="4">
    <source>
        <dbReference type="Pfam" id="PF01591"/>
    </source>
</evidence>
<organism evidence="5 6">
    <name type="scientific">Ambispora gerdemannii</name>
    <dbReference type="NCBI Taxonomy" id="144530"/>
    <lineage>
        <taxon>Eukaryota</taxon>
        <taxon>Fungi</taxon>
        <taxon>Fungi incertae sedis</taxon>
        <taxon>Mucoromycota</taxon>
        <taxon>Glomeromycotina</taxon>
        <taxon>Glomeromycetes</taxon>
        <taxon>Archaeosporales</taxon>
        <taxon>Ambisporaceae</taxon>
        <taxon>Ambispora</taxon>
    </lineage>
</organism>
<dbReference type="GO" id="GO:0006000">
    <property type="term" value="P:fructose metabolic process"/>
    <property type="evidence" value="ECO:0007669"/>
    <property type="project" value="InterPro"/>
</dbReference>
<dbReference type="PANTHER" id="PTHR10606:SF44">
    <property type="entry name" value="6-PHOSPHOFRUCTO 2-KINASE_FRUCTOSE 2,6-BISPHOSPHATASE LONG FORM"/>
    <property type="match status" value="1"/>
</dbReference>
<dbReference type="PRINTS" id="PR00991">
    <property type="entry name" value="6PFRUCTKNASE"/>
</dbReference>
<dbReference type="PIRSF" id="PIRSF000709">
    <property type="entry name" value="6PFK_2-Ptase"/>
    <property type="match status" value="1"/>
</dbReference>